<organism evidence="3 4">
    <name type="scientific">Apiospora saccharicola</name>
    <dbReference type="NCBI Taxonomy" id="335842"/>
    <lineage>
        <taxon>Eukaryota</taxon>
        <taxon>Fungi</taxon>
        <taxon>Dikarya</taxon>
        <taxon>Ascomycota</taxon>
        <taxon>Pezizomycotina</taxon>
        <taxon>Sordariomycetes</taxon>
        <taxon>Xylariomycetidae</taxon>
        <taxon>Amphisphaeriales</taxon>
        <taxon>Apiosporaceae</taxon>
        <taxon>Apiospora</taxon>
    </lineage>
</organism>
<evidence type="ECO:0000259" key="2">
    <source>
        <dbReference type="Pfam" id="PF06985"/>
    </source>
</evidence>
<keyword evidence="4" id="KW-1185">Reference proteome</keyword>
<feature type="compositionally biased region" description="Low complexity" evidence="1">
    <location>
        <begin position="387"/>
        <end position="401"/>
    </location>
</feature>
<sequence>MDNIIAVQQRLDLSKNQIRMVELQPAPDIGDRVVCRLVNLTLTDKLEFVALSSLLGDAPITTEFVTVNDRAIRIPTTIEQALRHVRAVFLPAVSLNDCSSSPTDDSTTHISIRSNGSGSGSGSGSGNGNGNDNYREAWEKLPPTPKRERTLPPARKPPGWLVQMLKNVRSILPDPSKSRKDRDAPKQTPNTLYVWIDALCVNRNSAAESSGLLCHMGAVYRQAKMVIGWLGLKGPDTDLGVEGVALFEQALPPTFGEPGDEALHPENYAPRHEWMKQLEPVWGETVNSPYYPGIYDMLSRPYFNRNWILDELALARYPAFLIGDRILSWNQVLAANRIAEEIRDHESDVCPPEMKHLMHEWPLGTVYTLLREHEKRQRLERQQPGYSKTPSLSTTSSSKSR</sequence>
<feature type="compositionally biased region" description="Gly residues" evidence="1">
    <location>
        <begin position="117"/>
        <end position="129"/>
    </location>
</feature>
<accession>A0ABR1UPS0</accession>
<reference evidence="3 4" key="1">
    <citation type="submission" date="2023-01" db="EMBL/GenBank/DDBJ databases">
        <title>Analysis of 21 Apiospora genomes using comparative genomics revels a genus with tremendous synthesis potential of carbohydrate active enzymes and secondary metabolites.</title>
        <authorList>
            <person name="Sorensen T."/>
        </authorList>
    </citation>
    <scope>NUCLEOTIDE SEQUENCE [LARGE SCALE GENOMIC DNA]</scope>
    <source>
        <strain evidence="3 4">CBS 83171</strain>
    </source>
</reference>
<evidence type="ECO:0000313" key="4">
    <source>
        <dbReference type="Proteomes" id="UP001446871"/>
    </source>
</evidence>
<dbReference type="PANTHER" id="PTHR24148">
    <property type="entry name" value="ANKYRIN REPEAT DOMAIN-CONTAINING PROTEIN 39 HOMOLOG-RELATED"/>
    <property type="match status" value="1"/>
</dbReference>
<dbReference type="PANTHER" id="PTHR24148:SF64">
    <property type="entry name" value="HETEROKARYON INCOMPATIBILITY DOMAIN-CONTAINING PROTEIN"/>
    <property type="match status" value="1"/>
</dbReference>
<dbReference type="InterPro" id="IPR052895">
    <property type="entry name" value="HetReg/Transcr_Mod"/>
</dbReference>
<feature type="region of interest" description="Disordered" evidence="1">
    <location>
        <begin position="378"/>
        <end position="401"/>
    </location>
</feature>
<evidence type="ECO:0000313" key="3">
    <source>
        <dbReference type="EMBL" id="KAK8060914.1"/>
    </source>
</evidence>
<feature type="region of interest" description="Disordered" evidence="1">
    <location>
        <begin position="98"/>
        <end position="158"/>
    </location>
</feature>
<proteinExistence type="predicted"/>
<dbReference type="EMBL" id="JAQQWM010000006">
    <property type="protein sequence ID" value="KAK8060914.1"/>
    <property type="molecule type" value="Genomic_DNA"/>
</dbReference>
<name>A0ABR1UPS0_9PEZI</name>
<dbReference type="Pfam" id="PF06985">
    <property type="entry name" value="HET"/>
    <property type="match status" value="1"/>
</dbReference>
<evidence type="ECO:0000256" key="1">
    <source>
        <dbReference type="SAM" id="MobiDB-lite"/>
    </source>
</evidence>
<dbReference type="Proteomes" id="UP001446871">
    <property type="component" value="Unassembled WGS sequence"/>
</dbReference>
<protein>
    <recommendedName>
        <fullName evidence="2">Heterokaryon incompatibility domain-containing protein</fullName>
    </recommendedName>
</protein>
<feature type="compositionally biased region" description="Basic and acidic residues" evidence="1">
    <location>
        <begin position="133"/>
        <end position="150"/>
    </location>
</feature>
<comment type="caution">
    <text evidence="3">The sequence shown here is derived from an EMBL/GenBank/DDBJ whole genome shotgun (WGS) entry which is preliminary data.</text>
</comment>
<dbReference type="InterPro" id="IPR010730">
    <property type="entry name" value="HET"/>
</dbReference>
<gene>
    <name evidence="3" type="ORF">PG996_010844</name>
</gene>
<feature type="domain" description="Heterokaryon incompatibility" evidence="2">
    <location>
        <begin position="191"/>
        <end position="311"/>
    </location>
</feature>